<sequence length="357" mass="41075">MFCMGRRNFIFLFCLFLLLALPLFAIDFSNYNDVTVLQSNERGMIIEWRPAQLNSRAISIDQRKFLQVTIEGAKTLNRPGQPNLPWRILSFALPDEQPARITILESQTRTLENTDLAPVPFAVRERNGVSSYKYVLNDSLYSSAGPLPQQIVEQEAPAFFRDLAIQNIHLSPVQYYPASHRLVIYERVKLQIRFRQKATVSGLAARREPLDDVARQTILNFDQAKNWRKPALRALKKIQLLPAPPFYKIVVKQDGLYKITPSILETAGIDLNSFTIDQIQMFNNGGHELNYNARSAHFNPPSTQEIPILVFDQNNDQKFNGGDYILFYGKHVNGWFFEPAGNDFKYQQHTFAKENIY</sequence>
<proteinExistence type="predicted"/>
<dbReference type="GO" id="GO:0004197">
    <property type="term" value="F:cysteine-type endopeptidase activity"/>
    <property type="evidence" value="ECO:0007669"/>
    <property type="project" value="InterPro"/>
</dbReference>
<comment type="caution">
    <text evidence="2">The sequence shown here is derived from an EMBL/GenBank/DDBJ whole genome shotgun (WGS) entry which is preliminary data.</text>
</comment>
<name>A0A7V5H2F8_CALAY</name>
<organism evidence="2">
    <name type="scientific">Caldithrix abyssi</name>
    <dbReference type="NCBI Taxonomy" id="187145"/>
    <lineage>
        <taxon>Bacteria</taxon>
        <taxon>Pseudomonadati</taxon>
        <taxon>Calditrichota</taxon>
        <taxon>Calditrichia</taxon>
        <taxon>Calditrichales</taxon>
        <taxon>Calditrichaceae</taxon>
        <taxon>Caldithrix</taxon>
    </lineage>
</organism>
<gene>
    <name evidence="2" type="ORF">ENL21_01580</name>
</gene>
<protein>
    <recommendedName>
        <fullName evidence="1">Gingipain propeptide domain-containing protein</fullName>
    </recommendedName>
</protein>
<dbReference type="Gene3D" id="2.60.40.3800">
    <property type="match status" value="1"/>
</dbReference>
<dbReference type="EMBL" id="DRTD01000116">
    <property type="protein sequence ID" value="HHE54442.1"/>
    <property type="molecule type" value="Genomic_DNA"/>
</dbReference>
<dbReference type="Proteomes" id="UP000886111">
    <property type="component" value="Unassembled WGS sequence"/>
</dbReference>
<evidence type="ECO:0000259" key="1">
    <source>
        <dbReference type="Pfam" id="PF08126"/>
    </source>
</evidence>
<reference evidence="2" key="1">
    <citation type="journal article" date="2020" name="mSystems">
        <title>Genome- and Community-Level Interaction Insights into Carbon Utilization and Element Cycling Functions of Hydrothermarchaeota in Hydrothermal Sediment.</title>
        <authorList>
            <person name="Zhou Z."/>
            <person name="Liu Y."/>
            <person name="Xu W."/>
            <person name="Pan J."/>
            <person name="Luo Z.H."/>
            <person name="Li M."/>
        </authorList>
    </citation>
    <scope>NUCLEOTIDE SEQUENCE [LARGE SCALE GENOMIC DNA]</scope>
    <source>
        <strain evidence="2">HyVt-76</strain>
    </source>
</reference>
<dbReference type="Pfam" id="PF08126">
    <property type="entry name" value="Propeptide_C25"/>
    <property type="match status" value="1"/>
</dbReference>
<dbReference type="InterPro" id="IPR038490">
    <property type="entry name" value="Gingipain_propep_sf"/>
</dbReference>
<dbReference type="AlphaFoldDB" id="A0A7V5H2F8"/>
<accession>A0A7V5H2F8</accession>
<feature type="domain" description="Gingipain propeptide" evidence="1">
    <location>
        <begin position="33"/>
        <end position="223"/>
    </location>
</feature>
<evidence type="ECO:0000313" key="2">
    <source>
        <dbReference type="EMBL" id="HHE54442.1"/>
    </source>
</evidence>
<dbReference type="InterPro" id="IPR012600">
    <property type="entry name" value="Propeptide_C25"/>
</dbReference>
<feature type="non-terminal residue" evidence="2">
    <location>
        <position position="357"/>
    </location>
</feature>